<keyword evidence="3" id="KW-1185">Reference proteome</keyword>
<evidence type="ECO:0000313" key="2">
    <source>
        <dbReference type="EMBL" id="TKW03308.1"/>
    </source>
</evidence>
<dbReference type="PANTHER" id="PTHR31286:SF180">
    <property type="entry name" value="OS10G0362600 PROTEIN"/>
    <property type="match status" value="1"/>
</dbReference>
<dbReference type="PANTHER" id="PTHR31286">
    <property type="entry name" value="GLYCINE-RICH CELL WALL STRUCTURAL PROTEIN 1.8-LIKE"/>
    <property type="match status" value="1"/>
</dbReference>
<accession>A0A4U6TL71</accession>
<proteinExistence type="predicted"/>
<dbReference type="AlphaFoldDB" id="A0A4U6TL71"/>
<dbReference type="Gramene" id="TKW03308">
    <property type="protein sequence ID" value="TKW03308"/>
    <property type="gene ID" value="SEVIR_7G015800v2"/>
</dbReference>
<reference evidence="2" key="1">
    <citation type="submission" date="2019-03" db="EMBL/GenBank/DDBJ databases">
        <title>WGS assembly of Setaria viridis.</title>
        <authorList>
            <person name="Huang P."/>
            <person name="Jenkins J."/>
            <person name="Grimwood J."/>
            <person name="Barry K."/>
            <person name="Healey A."/>
            <person name="Mamidi S."/>
            <person name="Sreedasyam A."/>
            <person name="Shu S."/>
            <person name="Feldman M."/>
            <person name="Wu J."/>
            <person name="Yu Y."/>
            <person name="Chen C."/>
            <person name="Johnson J."/>
            <person name="Rokhsar D."/>
            <person name="Baxter I."/>
            <person name="Schmutz J."/>
            <person name="Brutnell T."/>
            <person name="Kellogg E."/>
        </authorList>
    </citation>
    <scope>NUCLEOTIDE SEQUENCE [LARGE SCALE GENOMIC DNA]</scope>
</reference>
<name>A0A4U6TL71_SETVI</name>
<protein>
    <submittedName>
        <fullName evidence="2">Uncharacterized protein</fullName>
    </submittedName>
</protein>
<dbReference type="EMBL" id="CM016558">
    <property type="protein sequence ID" value="TKW03308.1"/>
    <property type="molecule type" value="Genomic_DNA"/>
</dbReference>
<dbReference type="Proteomes" id="UP000298652">
    <property type="component" value="Chromosome 7"/>
</dbReference>
<evidence type="ECO:0000256" key="1">
    <source>
        <dbReference type="SAM" id="MobiDB-lite"/>
    </source>
</evidence>
<dbReference type="OMA" id="MINVEEP"/>
<dbReference type="InterPro" id="IPR040256">
    <property type="entry name" value="At4g02000-like"/>
</dbReference>
<sequence length="182" mass="20755">MEKLHLTTEEPAVAAFSDDEDEQGGPPSEWAVIDKSRALEGSPWMVDEKLKPSEFSFEHMAIWVHILNLLFGWMNGKRGCRVADLIGKTIKLDVDANDKESGPFLRVRVDIEINRPLRPGVMLQTKKDGAPEWFHIQFEKLPFYYFSCGLIGHSELVYHNPAERNALGKLPYEIKLCAQDDK</sequence>
<organism evidence="2 3">
    <name type="scientific">Setaria viridis</name>
    <name type="common">Green bristlegrass</name>
    <name type="synonym">Setaria italica subsp. viridis</name>
    <dbReference type="NCBI Taxonomy" id="4556"/>
    <lineage>
        <taxon>Eukaryota</taxon>
        <taxon>Viridiplantae</taxon>
        <taxon>Streptophyta</taxon>
        <taxon>Embryophyta</taxon>
        <taxon>Tracheophyta</taxon>
        <taxon>Spermatophyta</taxon>
        <taxon>Magnoliopsida</taxon>
        <taxon>Liliopsida</taxon>
        <taxon>Poales</taxon>
        <taxon>Poaceae</taxon>
        <taxon>PACMAD clade</taxon>
        <taxon>Panicoideae</taxon>
        <taxon>Panicodae</taxon>
        <taxon>Paniceae</taxon>
        <taxon>Cenchrinae</taxon>
        <taxon>Setaria</taxon>
    </lineage>
</organism>
<feature type="region of interest" description="Disordered" evidence="1">
    <location>
        <begin position="1"/>
        <end position="29"/>
    </location>
</feature>
<gene>
    <name evidence="2" type="ORF">SEVIR_7G015800v2</name>
</gene>
<evidence type="ECO:0000313" key="3">
    <source>
        <dbReference type="Proteomes" id="UP000298652"/>
    </source>
</evidence>